<reference evidence="2 3" key="1">
    <citation type="submission" date="2019-05" db="EMBL/GenBank/DDBJ databases">
        <title>Another draft genome of Portunus trituberculatus and its Hox gene families provides insights of decapod evolution.</title>
        <authorList>
            <person name="Jeong J.-H."/>
            <person name="Song I."/>
            <person name="Kim S."/>
            <person name="Choi T."/>
            <person name="Kim D."/>
            <person name="Ryu S."/>
            <person name="Kim W."/>
        </authorList>
    </citation>
    <scope>NUCLEOTIDE SEQUENCE [LARGE SCALE GENOMIC DNA]</scope>
    <source>
        <tissue evidence="2">Muscle</tissue>
    </source>
</reference>
<evidence type="ECO:0000256" key="1">
    <source>
        <dbReference type="SAM" id="MobiDB-lite"/>
    </source>
</evidence>
<protein>
    <submittedName>
        <fullName evidence="2">Uncharacterized protein</fullName>
    </submittedName>
</protein>
<proteinExistence type="predicted"/>
<comment type="caution">
    <text evidence="2">The sequence shown here is derived from an EMBL/GenBank/DDBJ whole genome shotgun (WGS) entry which is preliminary data.</text>
</comment>
<dbReference type="AlphaFoldDB" id="A0A5B7JI26"/>
<sequence length="139" mass="14446">MSTRIKRQLSKSGSGGGGEGAAAGGVAAAPVSAAAAAAATTAAAARRKRRVDNSGSDDEERSVWTPKHLGDLRAYNRSASEAPAEVGNTCLHWGNLGGSVWFGWNSLGLDVVGFSFIVLDLVEFCFIVFGEVRLGCVWC</sequence>
<name>A0A5B7JI26_PORTR</name>
<keyword evidence="3" id="KW-1185">Reference proteome</keyword>
<feature type="region of interest" description="Disordered" evidence="1">
    <location>
        <begin position="1"/>
        <end position="24"/>
    </location>
</feature>
<accession>A0A5B7JI26</accession>
<evidence type="ECO:0000313" key="3">
    <source>
        <dbReference type="Proteomes" id="UP000324222"/>
    </source>
</evidence>
<dbReference type="Proteomes" id="UP000324222">
    <property type="component" value="Unassembled WGS sequence"/>
</dbReference>
<gene>
    <name evidence="2" type="ORF">E2C01_087728</name>
</gene>
<dbReference type="OrthoDB" id="20839at2759"/>
<evidence type="ECO:0000313" key="2">
    <source>
        <dbReference type="EMBL" id="MPC92628.1"/>
    </source>
</evidence>
<organism evidence="2 3">
    <name type="scientific">Portunus trituberculatus</name>
    <name type="common">Swimming crab</name>
    <name type="synonym">Neptunus trituberculatus</name>
    <dbReference type="NCBI Taxonomy" id="210409"/>
    <lineage>
        <taxon>Eukaryota</taxon>
        <taxon>Metazoa</taxon>
        <taxon>Ecdysozoa</taxon>
        <taxon>Arthropoda</taxon>
        <taxon>Crustacea</taxon>
        <taxon>Multicrustacea</taxon>
        <taxon>Malacostraca</taxon>
        <taxon>Eumalacostraca</taxon>
        <taxon>Eucarida</taxon>
        <taxon>Decapoda</taxon>
        <taxon>Pleocyemata</taxon>
        <taxon>Brachyura</taxon>
        <taxon>Eubrachyura</taxon>
        <taxon>Portunoidea</taxon>
        <taxon>Portunidae</taxon>
        <taxon>Portuninae</taxon>
        <taxon>Portunus</taxon>
    </lineage>
</organism>
<dbReference type="EMBL" id="VSRR010091984">
    <property type="protein sequence ID" value="MPC92628.1"/>
    <property type="molecule type" value="Genomic_DNA"/>
</dbReference>
<feature type="compositionally biased region" description="Gly residues" evidence="1">
    <location>
        <begin position="13"/>
        <end position="23"/>
    </location>
</feature>